<protein>
    <submittedName>
        <fullName evidence="2">Uncharacterized protein</fullName>
    </submittedName>
</protein>
<comment type="caution">
    <text evidence="2">The sequence shown here is derived from an EMBL/GenBank/DDBJ whole genome shotgun (WGS) entry which is preliminary data.</text>
</comment>
<dbReference type="RefSeq" id="WP_125420618.1">
    <property type="nucleotide sequence ID" value="NZ_RWIT01000006.1"/>
</dbReference>
<keyword evidence="3" id="KW-1185">Reference proteome</keyword>
<proteinExistence type="predicted"/>
<dbReference type="Proteomes" id="UP000273500">
    <property type="component" value="Unassembled WGS sequence"/>
</dbReference>
<sequence>MTNYWKWLAGYGAGGLLLMACEQRPATHTERAARQPADTLATAADKAAEPPVVPSDTTDASRTGYSLLQAGHDTVFRVGRRQYRLLLRAATDSTKPLLAVTTGAVGSFFAADTATFARTRQVRGYEGWHTITLLDSAGRTVFRQRLRKADFFGVADPDVVTVSEPQAPRLVGAHGPSQRLALALEIGIPYSDVSQRVVVLLRLDGSGRQLFNSYRSNWGAPDCVPRLLADGTLLTCQALVPPSGPLVSLQKPRAELVAAFPLTDTTLFTVYRYGYYRPAPPAAPSPATAESLPIEGAAPSAEFQEADQWVEDGSRRRSPNAFIITPGGQVQQPLRYTGTEGTMAYEVPRRYVWQTHTYYLLDEKRGLLAIDKHRPGTAATLPFRQMEAFRRPRRPAEIRFELRGLNARYAFYLDPQQPRQLQLEQLPAPE</sequence>
<evidence type="ECO:0000313" key="3">
    <source>
        <dbReference type="Proteomes" id="UP000273500"/>
    </source>
</evidence>
<dbReference type="AlphaFoldDB" id="A0A428KNL1"/>
<dbReference type="EMBL" id="RWIT01000006">
    <property type="protein sequence ID" value="RSK48035.1"/>
    <property type="molecule type" value="Genomic_DNA"/>
</dbReference>
<name>A0A428KNL1_9BACT</name>
<dbReference type="PROSITE" id="PS51257">
    <property type="entry name" value="PROKAR_LIPOPROTEIN"/>
    <property type="match status" value="1"/>
</dbReference>
<organism evidence="2 3">
    <name type="scientific">Hymenobacter rigui</name>
    <dbReference type="NCBI Taxonomy" id="334424"/>
    <lineage>
        <taxon>Bacteria</taxon>
        <taxon>Pseudomonadati</taxon>
        <taxon>Bacteroidota</taxon>
        <taxon>Cytophagia</taxon>
        <taxon>Cytophagales</taxon>
        <taxon>Hymenobacteraceae</taxon>
        <taxon>Hymenobacter</taxon>
    </lineage>
</organism>
<dbReference type="OrthoDB" id="868869at2"/>
<reference evidence="2 3" key="1">
    <citation type="submission" date="2018-12" db="EMBL/GenBank/DDBJ databases">
        <authorList>
            <person name="Feng G."/>
            <person name="Zhu H."/>
        </authorList>
    </citation>
    <scope>NUCLEOTIDE SEQUENCE [LARGE SCALE GENOMIC DNA]</scope>
    <source>
        <strain evidence="2 3">KCTC 12533</strain>
    </source>
</reference>
<evidence type="ECO:0000313" key="2">
    <source>
        <dbReference type="EMBL" id="RSK48035.1"/>
    </source>
</evidence>
<accession>A0A428KNL1</accession>
<feature type="region of interest" description="Disordered" evidence="1">
    <location>
        <begin position="28"/>
        <end position="60"/>
    </location>
</feature>
<evidence type="ECO:0000256" key="1">
    <source>
        <dbReference type="SAM" id="MobiDB-lite"/>
    </source>
</evidence>
<gene>
    <name evidence="2" type="ORF">EI291_13165</name>
</gene>